<reference evidence="2" key="1">
    <citation type="submission" date="2022-12" db="EMBL/GenBank/DDBJ databases">
        <title>Paraconexibacter alkalitolerans sp. nov. and Baekduia alba sp. nov., isolated from soil and emended description of the genera Paraconexibacter (Chun et al., 2020) and Baekduia (An et al., 2020).</title>
        <authorList>
            <person name="Vieira S."/>
            <person name="Huber K.J."/>
            <person name="Geppert A."/>
            <person name="Wolf J."/>
            <person name="Neumann-Schaal M."/>
            <person name="Muesken M."/>
            <person name="Overmann J."/>
        </authorList>
    </citation>
    <scope>NUCLEOTIDE SEQUENCE</scope>
    <source>
        <strain evidence="2">AEG42_29</strain>
    </source>
</reference>
<organism evidence="2">
    <name type="scientific">Paraconexibacter sp. AEG42_29</name>
    <dbReference type="NCBI Taxonomy" id="2997339"/>
    <lineage>
        <taxon>Bacteria</taxon>
        <taxon>Bacillati</taxon>
        <taxon>Actinomycetota</taxon>
        <taxon>Thermoleophilia</taxon>
        <taxon>Solirubrobacterales</taxon>
        <taxon>Paraconexibacteraceae</taxon>
        <taxon>Paraconexibacter</taxon>
    </lineage>
</organism>
<dbReference type="KEGG" id="parq:DSM112329_00573"/>
<dbReference type="InterPro" id="IPR002575">
    <property type="entry name" value="Aminoglycoside_PTrfase"/>
</dbReference>
<name>A0AAU7AQ03_9ACTN</name>
<dbReference type="AlphaFoldDB" id="A0AAU7AQ03"/>
<dbReference type="RefSeq" id="WP_354700305.1">
    <property type="nucleotide sequence ID" value="NZ_CP114014.1"/>
</dbReference>
<dbReference type="CDD" id="cd05154">
    <property type="entry name" value="ACAD10_11_N-like"/>
    <property type="match status" value="1"/>
</dbReference>
<dbReference type="InterPro" id="IPR041726">
    <property type="entry name" value="ACAD10_11_N"/>
</dbReference>
<evidence type="ECO:0000313" key="2">
    <source>
        <dbReference type="EMBL" id="XAY03753.1"/>
    </source>
</evidence>
<proteinExistence type="predicted"/>
<dbReference type="EMBL" id="CP114014">
    <property type="protein sequence ID" value="XAY03753.1"/>
    <property type="molecule type" value="Genomic_DNA"/>
</dbReference>
<sequence length="363" mass="39474">MSHEIAPDDIVRTREEVAEGAREPLLVLDPLLAFLDANGLGEGDAEPQIVPIGDGHSNVTYAVSRGGAQFVLRRPPRGPLPPSAHDMLREARVLSAVAPTPVRSPNVLAVGDDTSIIGAPFFVMEHVDGEVITTEVPAALDTPADRRRMGEELVDALVELHAVDWQAAGLEGFGKPTGYLERQVRRFLGLWDHNKTREIPAVERVADWLTSNLPDSGPATIVHGDFRLGNVMFERESPSRCNAIFDWEMSTIGDPLADVGYLCMMWSQAGDPDTGMASLNTVTRAEGFPTREELVARYEEGSGRSMSDARWYLALALWKAIVFMEGNYKRAISGASDDPFLKSFGDGVVDLANRAEEVALGAP</sequence>
<dbReference type="Gene3D" id="3.90.1200.10">
    <property type="match status" value="1"/>
</dbReference>
<accession>A0AAU7AQ03</accession>
<gene>
    <name evidence="2" type="ORF">DSM112329_00573</name>
</gene>
<dbReference type="PANTHER" id="PTHR47829">
    <property type="entry name" value="HYDROLASE, PUTATIVE (AFU_ORTHOLOGUE AFUA_1G12880)-RELATED"/>
    <property type="match status" value="1"/>
</dbReference>
<feature type="domain" description="Protein kinase" evidence="1">
    <location>
        <begin position="46"/>
        <end position="363"/>
    </location>
</feature>
<dbReference type="InterPro" id="IPR052898">
    <property type="entry name" value="ACAD10-like"/>
</dbReference>
<evidence type="ECO:0000259" key="1">
    <source>
        <dbReference type="PROSITE" id="PS50011"/>
    </source>
</evidence>
<dbReference type="GO" id="GO:0004672">
    <property type="term" value="F:protein kinase activity"/>
    <property type="evidence" value="ECO:0007669"/>
    <property type="project" value="InterPro"/>
</dbReference>
<dbReference type="InterPro" id="IPR011009">
    <property type="entry name" value="Kinase-like_dom_sf"/>
</dbReference>
<protein>
    <recommendedName>
        <fullName evidence="1">Protein kinase domain-containing protein</fullName>
    </recommendedName>
</protein>
<dbReference type="Gene3D" id="3.30.200.20">
    <property type="entry name" value="Phosphorylase Kinase, domain 1"/>
    <property type="match status" value="1"/>
</dbReference>
<dbReference type="GO" id="GO:0005524">
    <property type="term" value="F:ATP binding"/>
    <property type="evidence" value="ECO:0007669"/>
    <property type="project" value="InterPro"/>
</dbReference>
<dbReference type="PROSITE" id="PS50011">
    <property type="entry name" value="PROTEIN_KINASE_DOM"/>
    <property type="match status" value="1"/>
</dbReference>
<dbReference type="InterPro" id="IPR000719">
    <property type="entry name" value="Prot_kinase_dom"/>
</dbReference>
<dbReference type="Pfam" id="PF01636">
    <property type="entry name" value="APH"/>
    <property type="match status" value="1"/>
</dbReference>
<dbReference type="SUPFAM" id="SSF56112">
    <property type="entry name" value="Protein kinase-like (PK-like)"/>
    <property type="match status" value="1"/>
</dbReference>
<dbReference type="PANTHER" id="PTHR47829:SF1">
    <property type="entry name" value="HAD FAMILY PHOSPHATASE"/>
    <property type="match status" value="1"/>
</dbReference>